<organism evidence="1">
    <name type="scientific">Ignisphaera aggregans</name>
    <dbReference type="NCBI Taxonomy" id="334771"/>
    <lineage>
        <taxon>Archaea</taxon>
        <taxon>Thermoproteota</taxon>
        <taxon>Thermoprotei</taxon>
        <taxon>Desulfurococcales</taxon>
        <taxon>Desulfurococcaceae</taxon>
        <taxon>Ignisphaera</taxon>
    </lineage>
</organism>
<reference evidence="1" key="1">
    <citation type="journal article" date="2020" name="mSystems">
        <title>Genome- and Community-Level Interaction Insights into Carbon Utilization and Element Cycling Functions of Hydrothermarchaeota in Hydrothermal Sediment.</title>
        <authorList>
            <person name="Zhou Z."/>
            <person name="Liu Y."/>
            <person name="Xu W."/>
            <person name="Pan J."/>
            <person name="Luo Z.H."/>
            <person name="Li M."/>
        </authorList>
    </citation>
    <scope>NUCLEOTIDE SEQUENCE [LARGE SCALE GENOMIC DNA]</scope>
    <source>
        <strain evidence="2">SpSt-1</strain>
        <strain evidence="1">SpSt-1121</strain>
    </source>
</reference>
<dbReference type="EMBL" id="DRZI01000281">
    <property type="protein sequence ID" value="HHP82324.1"/>
    <property type="molecule type" value="Genomic_DNA"/>
</dbReference>
<proteinExistence type="predicted"/>
<name>A0A7C5XKV3_9CREN</name>
<accession>A0A7C5XKV3</accession>
<dbReference type="EMBL" id="DRUB01000191">
    <property type="protein sequence ID" value="HHR97062.1"/>
    <property type="molecule type" value="Genomic_DNA"/>
</dbReference>
<protein>
    <submittedName>
        <fullName evidence="1">Uncharacterized protein</fullName>
    </submittedName>
</protein>
<comment type="caution">
    <text evidence="1">The sequence shown here is derived from an EMBL/GenBank/DDBJ whole genome shotgun (WGS) entry which is preliminary data.</text>
</comment>
<evidence type="ECO:0000313" key="2">
    <source>
        <dbReference type="EMBL" id="HHR97062.1"/>
    </source>
</evidence>
<sequence length="110" mass="12092">MYRVLYEVVLRGIPEELECLSKLNSILSLDGICIGSQTMFICSYKDSAIIKMSPHTSRQSPGAQPYREIIQPISIAISIESSNADGVIKAARIVYETVKNCGLSIKLIAE</sequence>
<dbReference type="AlphaFoldDB" id="A0A7C5XKV3"/>
<evidence type="ECO:0000313" key="1">
    <source>
        <dbReference type="EMBL" id="HHP82324.1"/>
    </source>
</evidence>
<gene>
    <name evidence="2" type="ORF">ENL47_09795</name>
    <name evidence="1" type="ORF">ENM84_06645</name>
</gene>